<dbReference type="EMBL" id="JPVO01000052">
    <property type="protein sequence ID" value="KGR75211.1"/>
    <property type="molecule type" value="Genomic_DNA"/>
</dbReference>
<dbReference type="RefSeq" id="WP_036201249.1">
    <property type="nucleotide sequence ID" value="NZ_AVCY01000004.1"/>
</dbReference>
<comment type="caution">
    <text evidence="1">The sequence shown here is derived from an EMBL/GenBank/DDBJ whole genome shotgun (WGS) entry which is preliminary data.</text>
</comment>
<dbReference type="Proteomes" id="UP000030408">
    <property type="component" value="Unassembled WGS sequence"/>
</dbReference>
<dbReference type="eggNOG" id="ENOG5033D59">
    <property type="taxonomic scope" value="Bacteria"/>
</dbReference>
<gene>
    <name evidence="1" type="ORF">CD33_13170</name>
</gene>
<protein>
    <submittedName>
        <fullName evidence="1">Uncharacterized protein</fullName>
    </submittedName>
</protein>
<evidence type="ECO:0000313" key="2">
    <source>
        <dbReference type="Proteomes" id="UP000030408"/>
    </source>
</evidence>
<name>A0A0A3HRH5_9BACL</name>
<organism evidence="1 2">
    <name type="scientific">Ureibacillus sinduriensis BLB-1 = JCM 15800</name>
    <dbReference type="NCBI Taxonomy" id="1384057"/>
    <lineage>
        <taxon>Bacteria</taxon>
        <taxon>Bacillati</taxon>
        <taxon>Bacillota</taxon>
        <taxon>Bacilli</taxon>
        <taxon>Bacillales</taxon>
        <taxon>Caryophanaceae</taxon>
        <taxon>Ureibacillus</taxon>
    </lineage>
</organism>
<sequence>MNEQILELLLKSEVKKLPDDKRQLYQFIIDIEDSLVEKSNSVDEYLRVFKAHSPYAIASRYFNMPFNTVAELMNEIEDELAERIEERCEKLKWLDYTDQFIEASCENNRRQVFLFMN</sequence>
<evidence type="ECO:0000313" key="1">
    <source>
        <dbReference type="EMBL" id="KGR75211.1"/>
    </source>
</evidence>
<keyword evidence="2" id="KW-1185">Reference proteome</keyword>
<reference evidence="1 2" key="1">
    <citation type="submission" date="2014-02" db="EMBL/GenBank/DDBJ databases">
        <title>Draft genome sequence of Lysinibacillus sinduriensis JCM 15800.</title>
        <authorList>
            <person name="Zhang F."/>
            <person name="Wang G."/>
            <person name="Zhang L."/>
        </authorList>
    </citation>
    <scope>NUCLEOTIDE SEQUENCE [LARGE SCALE GENOMIC DNA]</scope>
    <source>
        <strain evidence="1 2">JCM 15800</strain>
    </source>
</reference>
<dbReference type="OrthoDB" id="2720271at2"/>
<accession>A0A0A3HRH5</accession>
<dbReference type="AlphaFoldDB" id="A0A0A3HRH5"/>
<proteinExistence type="predicted"/>
<dbReference type="STRING" id="1384057.CD33_13170"/>